<dbReference type="EMBL" id="CP132303">
    <property type="protein sequence ID" value="WLS00007.1"/>
    <property type="molecule type" value="Genomic_DNA"/>
</dbReference>
<evidence type="ECO:0000259" key="3">
    <source>
        <dbReference type="SMART" id="SM00062"/>
    </source>
</evidence>
<gene>
    <name evidence="4" type="ORF">Q9313_18140</name>
</gene>
<dbReference type="InterPro" id="IPR001638">
    <property type="entry name" value="Solute-binding_3/MltF_N"/>
</dbReference>
<protein>
    <submittedName>
        <fullName evidence="4">Transporter substrate-binding domain-containing protein</fullName>
    </submittedName>
</protein>
<keyword evidence="4" id="KW-0614">Plasmid</keyword>
<keyword evidence="2" id="KW-0732">Signal</keyword>
<dbReference type="Proteomes" id="UP001234585">
    <property type="component" value="Plasmid unnamed1"/>
</dbReference>
<organism evidence="4 5">
    <name type="scientific">Shinella sumterensis</name>
    <dbReference type="NCBI Taxonomy" id="1967501"/>
    <lineage>
        <taxon>Bacteria</taxon>
        <taxon>Pseudomonadati</taxon>
        <taxon>Pseudomonadota</taxon>
        <taxon>Alphaproteobacteria</taxon>
        <taxon>Hyphomicrobiales</taxon>
        <taxon>Rhizobiaceae</taxon>
        <taxon>Shinella</taxon>
    </lineage>
</organism>
<evidence type="ECO:0000256" key="1">
    <source>
        <dbReference type="ARBA" id="ARBA00004418"/>
    </source>
</evidence>
<sequence>MAIPDSVLAELAPIGTLRAAVNGSNAALVRIDERTGLPTGPSVDLASALADEAGCPLSIVKYPSAAAILASAERNEWDIALIAADPSRTDRFAFSPPYTFVTATYLVPEMSDTQSVADMDVSGRRIAAARGAAYTKEIERQVKHATIVYVETPSAAVEMLRAGGSDAAAGLRQSLEPTALGDPAFRTLPDAFSEIPQTVAVLKDNKAAAAFLAKFVESYLRKGPLQ</sequence>
<dbReference type="AlphaFoldDB" id="A0AA50HAC3"/>
<accession>A0AA50HAC3</accession>
<reference evidence="4 5" key="1">
    <citation type="submission" date="2023-08" db="EMBL/GenBank/DDBJ databases">
        <title>Pathogen: clinical or host-associated sample.</title>
        <authorList>
            <person name="Hergert J."/>
            <person name="Casey R."/>
            <person name="Wagner J."/>
            <person name="Young E.L."/>
            <person name="Oakeson K.F."/>
        </authorList>
    </citation>
    <scope>NUCLEOTIDE SEQUENCE [LARGE SCALE GENOMIC DNA]</scope>
    <source>
        <strain evidence="4 5">1760953</strain>
        <plasmid evidence="4 5">unnamed1</plasmid>
    </source>
</reference>
<dbReference type="GO" id="GO:0042597">
    <property type="term" value="C:periplasmic space"/>
    <property type="evidence" value="ECO:0007669"/>
    <property type="project" value="UniProtKB-SubCell"/>
</dbReference>
<dbReference type="SMART" id="SM00062">
    <property type="entry name" value="PBPb"/>
    <property type="match status" value="1"/>
</dbReference>
<evidence type="ECO:0000256" key="2">
    <source>
        <dbReference type="ARBA" id="ARBA00022729"/>
    </source>
</evidence>
<dbReference type="PANTHER" id="PTHR35936">
    <property type="entry name" value="MEMBRANE-BOUND LYTIC MUREIN TRANSGLYCOSYLASE F"/>
    <property type="match status" value="1"/>
</dbReference>
<dbReference type="PANTHER" id="PTHR35936:SF17">
    <property type="entry name" value="ARGININE-BINDING EXTRACELLULAR PROTEIN ARTP"/>
    <property type="match status" value="1"/>
</dbReference>
<name>A0AA50HAC3_9HYPH</name>
<geneLocation type="plasmid" evidence="4 5">
    <name>unnamed1</name>
</geneLocation>
<comment type="subcellular location">
    <subcellularLocation>
        <location evidence="1">Periplasm</location>
    </subcellularLocation>
</comment>
<keyword evidence="5" id="KW-1185">Reference proteome</keyword>
<evidence type="ECO:0000313" key="5">
    <source>
        <dbReference type="Proteomes" id="UP001234585"/>
    </source>
</evidence>
<dbReference type="Pfam" id="PF00497">
    <property type="entry name" value="SBP_bac_3"/>
    <property type="match status" value="1"/>
</dbReference>
<dbReference type="RefSeq" id="WP_306039403.1">
    <property type="nucleotide sequence ID" value="NZ_CP132303.1"/>
</dbReference>
<feature type="domain" description="Solute-binding protein family 3/N-terminal" evidence="3">
    <location>
        <begin position="16"/>
        <end position="224"/>
    </location>
</feature>
<dbReference type="SUPFAM" id="SSF53850">
    <property type="entry name" value="Periplasmic binding protein-like II"/>
    <property type="match status" value="1"/>
</dbReference>
<proteinExistence type="predicted"/>
<evidence type="ECO:0000313" key="4">
    <source>
        <dbReference type="EMBL" id="WLS00007.1"/>
    </source>
</evidence>
<dbReference type="Gene3D" id="3.40.190.10">
    <property type="entry name" value="Periplasmic binding protein-like II"/>
    <property type="match status" value="2"/>
</dbReference>